<name>A0A4R1XZ74_ACICA</name>
<keyword evidence="5" id="KW-1185">Reference proteome</keyword>
<evidence type="ECO:0000256" key="2">
    <source>
        <dbReference type="ARBA" id="ARBA00023315"/>
    </source>
</evidence>
<dbReference type="Pfam" id="PF00583">
    <property type="entry name" value="Acetyltransf_1"/>
    <property type="match status" value="1"/>
</dbReference>
<feature type="domain" description="N-acetyltransferase" evidence="3">
    <location>
        <begin position="3"/>
        <end position="175"/>
    </location>
</feature>
<proteinExistence type="predicted"/>
<evidence type="ECO:0000313" key="4">
    <source>
        <dbReference type="EMBL" id="TCM67745.1"/>
    </source>
</evidence>
<dbReference type="GO" id="GO:0016747">
    <property type="term" value="F:acyltransferase activity, transferring groups other than amino-acyl groups"/>
    <property type="evidence" value="ECO:0007669"/>
    <property type="project" value="InterPro"/>
</dbReference>
<dbReference type="PANTHER" id="PTHR43877:SF2">
    <property type="entry name" value="AMINOALKYLPHOSPHONATE N-ACETYLTRANSFERASE-RELATED"/>
    <property type="match status" value="1"/>
</dbReference>
<dbReference type="PANTHER" id="PTHR43877">
    <property type="entry name" value="AMINOALKYLPHOSPHONATE N-ACETYLTRANSFERASE-RELATED-RELATED"/>
    <property type="match status" value="1"/>
</dbReference>
<gene>
    <name evidence="4" type="ORF">EC844_10739</name>
</gene>
<dbReference type="SUPFAM" id="SSF55729">
    <property type="entry name" value="Acyl-CoA N-acyltransferases (Nat)"/>
    <property type="match status" value="1"/>
</dbReference>
<reference evidence="4 5" key="1">
    <citation type="submission" date="2019-03" db="EMBL/GenBank/DDBJ databases">
        <title>Genomic analyses of the natural microbiome of Caenorhabditis elegans.</title>
        <authorList>
            <person name="Samuel B."/>
        </authorList>
    </citation>
    <scope>NUCLEOTIDE SEQUENCE [LARGE SCALE GENOMIC DNA]</scope>
    <source>
        <strain evidence="4 5">JUb89</strain>
    </source>
</reference>
<evidence type="ECO:0000259" key="3">
    <source>
        <dbReference type="PROSITE" id="PS51186"/>
    </source>
</evidence>
<dbReference type="InterPro" id="IPR016181">
    <property type="entry name" value="Acyl_CoA_acyltransferase"/>
</dbReference>
<keyword evidence="1 4" id="KW-0808">Transferase</keyword>
<keyword evidence="2" id="KW-0012">Acyltransferase</keyword>
<dbReference type="EMBL" id="SLVJ01000007">
    <property type="protein sequence ID" value="TCM67745.1"/>
    <property type="molecule type" value="Genomic_DNA"/>
</dbReference>
<dbReference type="PROSITE" id="PS51186">
    <property type="entry name" value="GNAT"/>
    <property type="match status" value="1"/>
</dbReference>
<dbReference type="AlphaFoldDB" id="A0A4R1XZ74"/>
<dbReference type="InterPro" id="IPR000182">
    <property type="entry name" value="GNAT_dom"/>
</dbReference>
<comment type="caution">
    <text evidence="4">The sequence shown here is derived from an EMBL/GenBank/DDBJ whole genome shotgun (WGS) entry which is preliminary data.</text>
</comment>
<protein>
    <submittedName>
        <fullName evidence="4">Acetyltransferase (GNAT) family protein</fullName>
    </submittedName>
</protein>
<organism evidence="4 5">
    <name type="scientific">Acinetobacter calcoaceticus</name>
    <dbReference type="NCBI Taxonomy" id="471"/>
    <lineage>
        <taxon>Bacteria</taxon>
        <taxon>Pseudomonadati</taxon>
        <taxon>Pseudomonadota</taxon>
        <taxon>Gammaproteobacteria</taxon>
        <taxon>Moraxellales</taxon>
        <taxon>Moraxellaceae</taxon>
        <taxon>Acinetobacter</taxon>
        <taxon>Acinetobacter calcoaceticus/baumannii complex</taxon>
    </lineage>
</organism>
<accession>A0A4R1XZ74</accession>
<dbReference type="InterPro" id="IPR050832">
    <property type="entry name" value="Bact_Acetyltransf"/>
</dbReference>
<sequence>MSLRLHYATAHDITQLSDIGRSSYRHHFADRWQVESELAQYLDEEFSPEAIQQGLRSAQVDWFLISTTEVIGLAKLSYQQTVPNVQADQQAQIGTQINKIYLLPEHTGQGHGDAIFRKIEQLALEHGDDYIWLEVLTSNPQARQFYESCGMQFIQQTLFHSATQQNPMDLFGKPL</sequence>
<dbReference type="Gene3D" id="3.40.630.30">
    <property type="match status" value="1"/>
</dbReference>
<evidence type="ECO:0000256" key="1">
    <source>
        <dbReference type="ARBA" id="ARBA00022679"/>
    </source>
</evidence>
<dbReference type="CDD" id="cd04301">
    <property type="entry name" value="NAT_SF"/>
    <property type="match status" value="1"/>
</dbReference>
<dbReference type="Proteomes" id="UP000294963">
    <property type="component" value="Unassembled WGS sequence"/>
</dbReference>
<dbReference type="OrthoDB" id="143110at2"/>
<evidence type="ECO:0000313" key="5">
    <source>
        <dbReference type="Proteomes" id="UP000294963"/>
    </source>
</evidence>